<comment type="caution">
    <text evidence="2">The sequence shown here is derived from an EMBL/GenBank/DDBJ whole genome shotgun (WGS) entry which is preliminary data.</text>
</comment>
<feature type="signal peptide" evidence="1">
    <location>
        <begin position="1"/>
        <end position="23"/>
    </location>
</feature>
<dbReference type="EMBL" id="JRYR02000001">
    <property type="protein sequence ID" value="OHX66782.1"/>
    <property type="molecule type" value="Genomic_DNA"/>
</dbReference>
<protein>
    <recommendedName>
        <fullName evidence="4">Tetratricopeptide repeat protein</fullName>
    </recommendedName>
</protein>
<reference evidence="2 3" key="1">
    <citation type="journal article" date="2012" name="Int. J. Syst. Evol. Microbiol.">
        <title>Flammeovirga pacifica sp. nov., isolated from deep-sea sediment.</title>
        <authorList>
            <person name="Xu H."/>
            <person name="Fu Y."/>
            <person name="Yang N."/>
            <person name="Ding Z."/>
            <person name="Lai Q."/>
            <person name="Zeng R."/>
        </authorList>
    </citation>
    <scope>NUCLEOTIDE SEQUENCE [LARGE SCALE GENOMIC DNA]</scope>
    <source>
        <strain evidence="3">DSM 24597 / LMG 26175 / WPAGA1</strain>
    </source>
</reference>
<dbReference type="AlphaFoldDB" id="A0A1S1Z0K3"/>
<proteinExistence type="predicted"/>
<evidence type="ECO:0000313" key="3">
    <source>
        <dbReference type="Proteomes" id="UP000179797"/>
    </source>
</evidence>
<dbReference type="Gene3D" id="1.25.40.10">
    <property type="entry name" value="Tetratricopeptide repeat domain"/>
    <property type="match status" value="1"/>
</dbReference>
<keyword evidence="3" id="KW-1185">Reference proteome</keyword>
<dbReference type="InterPro" id="IPR011990">
    <property type="entry name" value="TPR-like_helical_dom_sf"/>
</dbReference>
<dbReference type="Proteomes" id="UP000179797">
    <property type="component" value="Unassembled WGS sequence"/>
</dbReference>
<feature type="chain" id="PRO_5010302216" description="Tetratricopeptide repeat protein" evidence="1">
    <location>
        <begin position="24"/>
        <end position="130"/>
    </location>
</feature>
<evidence type="ECO:0000313" key="2">
    <source>
        <dbReference type="EMBL" id="OHX66782.1"/>
    </source>
</evidence>
<dbReference type="RefSeq" id="WP_044222772.1">
    <property type="nucleotide sequence ID" value="NZ_JRYR02000001.1"/>
</dbReference>
<name>A0A1S1Z0K3_FLAPC</name>
<dbReference type="OrthoDB" id="980097at2"/>
<sequence length="130" mass="14596">MKNLRNIIAVLFVSLVTFGTTFATNDDNEEISRLRQTVENASSSDWQVYANAAERCVELKTNLSEAYIWIETAIQIEPNASNLELKADYLAANSANEMAIEAYRTAILKGISEDGYDVQEAQRKMLSLLR</sequence>
<organism evidence="2 3">
    <name type="scientific">Flammeovirga pacifica</name>
    <dbReference type="NCBI Taxonomy" id="915059"/>
    <lineage>
        <taxon>Bacteria</taxon>
        <taxon>Pseudomonadati</taxon>
        <taxon>Bacteroidota</taxon>
        <taxon>Cytophagia</taxon>
        <taxon>Cytophagales</taxon>
        <taxon>Flammeovirgaceae</taxon>
        <taxon>Flammeovirga</taxon>
    </lineage>
</organism>
<gene>
    <name evidence="2" type="ORF">NH26_10650</name>
</gene>
<accession>A0A1S1Z0K3</accession>
<evidence type="ECO:0008006" key="4">
    <source>
        <dbReference type="Google" id="ProtNLM"/>
    </source>
</evidence>
<evidence type="ECO:0000256" key="1">
    <source>
        <dbReference type="SAM" id="SignalP"/>
    </source>
</evidence>
<keyword evidence="1" id="KW-0732">Signal</keyword>